<dbReference type="Proteomes" id="UP000294508">
    <property type="component" value="Unassembled WGS sequence"/>
</dbReference>
<keyword evidence="2" id="KW-1185">Reference proteome</keyword>
<dbReference type="EMBL" id="SLWN01000003">
    <property type="protein sequence ID" value="TCO33622.1"/>
    <property type="molecule type" value="Genomic_DNA"/>
</dbReference>
<protein>
    <submittedName>
        <fullName evidence="1">Uncharacterized protein</fullName>
    </submittedName>
</protein>
<dbReference type="OrthoDB" id="130372at85009"/>
<sequence>MAEPEEIMVGNPQKSELASLRSTLANNREAIAGALDKAAAKMADGRTWTGPTKATNWKSEVDGRKKKLGPWVDTILEQIDEKLKNMPEQVTASQARAIHNEQRTRGY</sequence>
<name>A0A4R2HR08_9ACTN</name>
<reference evidence="1 2" key="1">
    <citation type="journal article" date="2015" name="Stand. Genomic Sci.">
        <title>Genomic Encyclopedia of Bacterial and Archaeal Type Strains, Phase III: the genomes of soil and plant-associated and newly described type strains.</title>
        <authorList>
            <person name="Whitman W.B."/>
            <person name="Woyke T."/>
            <person name="Klenk H.P."/>
            <person name="Zhou Y."/>
            <person name="Lilburn T.G."/>
            <person name="Beck B.J."/>
            <person name="De Vos P."/>
            <person name="Vandamme P."/>
            <person name="Eisen J.A."/>
            <person name="Garrity G."/>
            <person name="Hugenholtz P."/>
            <person name="Kyrpides N.C."/>
        </authorList>
    </citation>
    <scope>NUCLEOTIDE SEQUENCE [LARGE SCALE GENOMIC DNA]</scope>
    <source>
        <strain evidence="1 2">VKM Ac-2572</strain>
    </source>
</reference>
<proteinExistence type="predicted"/>
<evidence type="ECO:0000313" key="1">
    <source>
        <dbReference type="EMBL" id="TCO33622.1"/>
    </source>
</evidence>
<dbReference type="AlphaFoldDB" id="A0A4R2HR08"/>
<dbReference type="RefSeq" id="WP_132209062.1">
    <property type="nucleotide sequence ID" value="NZ_SLWN01000003.1"/>
</dbReference>
<organism evidence="1 2">
    <name type="scientific">Kribbella steppae</name>
    <dbReference type="NCBI Taxonomy" id="2512223"/>
    <lineage>
        <taxon>Bacteria</taxon>
        <taxon>Bacillati</taxon>
        <taxon>Actinomycetota</taxon>
        <taxon>Actinomycetes</taxon>
        <taxon>Propionibacteriales</taxon>
        <taxon>Kribbellaceae</taxon>
        <taxon>Kribbella</taxon>
    </lineage>
</organism>
<accession>A0A4R2HR08</accession>
<evidence type="ECO:0000313" key="2">
    <source>
        <dbReference type="Proteomes" id="UP000294508"/>
    </source>
</evidence>
<gene>
    <name evidence="1" type="ORF">EV652_103624</name>
</gene>
<comment type="caution">
    <text evidence="1">The sequence shown here is derived from an EMBL/GenBank/DDBJ whole genome shotgun (WGS) entry which is preliminary data.</text>
</comment>